<dbReference type="PANTHER" id="PTHR33132">
    <property type="entry name" value="OSJNBB0118P14.9 PROTEIN"/>
    <property type="match status" value="1"/>
</dbReference>
<dbReference type="Gramene" id="Jr06_20580_p1">
    <property type="protein sequence ID" value="cds.Jr06_20580_p1"/>
    <property type="gene ID" value="Jr06_20580"/>
</dbReference>
<accession>A0A834CW51</accession>
<protein>
    <submittedName>
        <fullName evidence="1">Uncharacterized protein</fullName>
    </submittedName>
</protein>
<comment type="caution">
    <text evidence="1">The sequence shown here is derived from an EMBL/GenBank/DDBJ whole genome shotgun (WGS) entry which is preliminary data.</text>
</comment>
<evidence type="ECO:0000313" key="2">
    <source>
        <dbReference type="Proteomes" id="UP000619265"/>
    </source>
</evidence>
<name>A0A834CW51_JUGRE</name>
<organism evidence="1 2">
    <name type="scientific">Juglans regia</name>
    <name type="common">English walnut</name>
    <dbReference type="NCBI Taxonomy" id="51240"/>
    <lineage>
        <taxon>Eukaryota</taxon>
        <taxon>Viridiplantae</taxon>
        <taxon>Streptophyta</taxon>
        <taxon>Embryophyta</taxon>
        <taxon>Tracheophyta</taxon>
        <taxon>Spermatophyta</taxon>
        <taxon>Magnoliopsida</taxon>
        <taxon>eudicotyledons</taxon>
        <taxon>Gunneridae</taxon>
        <taxon>Pentapetalae</taxon>
        <taxon>rosids</taxon>
        <taxon>fabids</taxon>
        <taxon>Fagales</taxon>
        <taxon>Juglandaceae</taxon>
        <taxon>Juglans</taxon>
    </lineage>
</organism>
<evidence type="ECO:0000313" key="1">
    <source>
        <dbReference type="EMBL" id="KAF5469660.1"/>
    </source>
</evidence>
<proteinExistence type="predicted"/>
<dbReference type="AlphaFoldDB" id="A0A834CW51"/>
<sequence>MASKNVAPHPIRTTSQATTRTCLCAPTTHPGSFRCSFHRSCHPHRAATSRRVSSPIRWEVAVIAKANSLRALLLHIIKPSSHDLQRRRNFQPKPSRFCLMNKNRTPHGVAVS</sequence>
<dbReference type="EMBL" id="LIHL02000006">
    <property type="protein sequence ID" value="KAF5469660.1"/>
    <property type="molecule type" value="Genomic_DNA"/>
</dbReference>
<reference evidence="1" key="1">
    <citation type="submission" date="2015-10" db="EMBL/GenBank/DDBJ databases">
        <authorList>
            <person name="Martinez-Garcia P.J."/>
            <person name="Crepeau M.W."/>
            <person name="Puiu D."/>
            <person name="Gonzalez-Ibeas D."/>
            <person name="Whalen J."/>
            <person name="Stevens K."/>
            <person name="Paul R."/>
            <person name="Butterfield T."/>
            <person name="Britton M."/>
            <person name="Reagan R."/>
            <person name="Chakraborty S."/>
            <person name="Walawage S.L."/>
            <person name="Vasquez-Gross H.A."/>
            <person name="Cardeno C."/>
            <person name="Famula R."/>
            <person name="Pratt K."/>
            <person name="Kuruganti S."/>
            <person name="Aradhya M.K."/>
            <person name="Leslie C.A."/>
            <person name="Dandekar A.M."/>
            <person name="Salzberg S.L."/>
            <person name="Wegrzyn J.L."/>
            <person name="Langley C.H."/>
            <person name="Neale D.B."/>
        </authorList>
    </citation>
    <scope>NUCLEOTIDE SEQUENCE</scope>
    <source>
        <tissue evidence="1">Leaves</tissue>
    </source>
</reference>
<dbReference type="PANTHER" id="PTHR33132:SF142">
    <property type="entry name" value="SERINE-RICH PROTEIN-LIKE PROTEIN"/>
    <property type="match status" value="1"/>
</dbReference>
<dbReference type="Proteomes" id="UP000619265">
    <property type="component" value="Unassembled WGS sequence"/>
</dbReference>
<gene>
    <name evidence="1" type="ORF">F2P56_013715</name>
</gene>
<reference evidence="1" key="2">
    <citation type="submission" date="2020-03" db="EMBL/GenBank/DDBJ databases">
        <title>Walnut 2.0.</title>
        <authorList>
            <person name="Marrano A."/>
            <person name="Britton M."/>
            <person name="Zimin A.V."/>
            <person name="Zaini P.A."/>
            <person name="Workman R."/>
            <person name="Puiu D."/>
            <person name="Bianco L."/>
            <person name="Allen B.J."/>
            <person name="Troggio M."/>
            <person name="Leslie C.A."/>
            <person name="Timp W."/>
            <person name="Dendekar A."/>
            <person name="Salzberg S.L."/>
            <person name="Neale D.B."/>
        </authorList>
    </citation>
    <scope>NUCLEOTIDE SEQUENCE</scope>
    <source>
        <tissue evidence="1">Leaves</tissue>
    </source>
</reference>